<dbReference type="Pfam" id="PF07996">
    <property type="entry name" value="T4SS"/>
    <property type="match status" value="1"/>
</dbReference>
<gene>
    <name evidence="1" type="ORF">EAH89_25590</name>
</gene>
<dbReference type="Gene3D" id="1.20.58.430">
    <property type="entry name" value="Type IV secretion system, VirB5-domain"/>
    <property type="match status" value="1"/>
</dbReference>
<name>A0A502F9F9_9PROT</name>
<dbReference type="InterPro" id="IPR023220">
    <property type="entry name" value="T4SS_VirB5-domain"/>
</dbReference>
<dbReference type="SUPFAM" id="SSF101082">
    <property type="entry name" value="Typo IV secretion system protein TraC"/>
    <property type="match status" value="1"/>
</dbReference>
<dbReference type="OrthoDB" id="7271159at2"/>
<organism evidence="1 2">
    <name type="scientific">Muricoccus nepalensis</name>
    <dbReference type="NCBI Taxonomy" id="1854500"/>
    <lineage>
        <taxon>Bacteria</taxon>
        <taxon>Pseudomonadati</taxon>
        <taxon>Pseudomonadota</taxon>
        <taxon>Alphaproteobacteria</taxon>
        <taxon>Acetobacterales</taxon>
        <taxon>Roseomonadaceae</taxon>
        <taxon>Muricoccus</taxon>
    </lineage>
</organism>
<evidence type="ECO:0000313" key="1">
    <source>
        <dbReference type="EMBL" id="TPG45999.1"/>
    </source>
</evidence>
<dbReference type="Proteomes" id="UP000317078">
    <property type="component" value="Unassembled WGS sequence"/>
</dbReference>
<evidence type="ECO:0000313" key="2">
    <source>
        <dbReference type="Proteomes" id="UP000317078"/>
    </source>
</evidence>
<accession>A0A502F9F9</accession>
<sequence>MMRRALAVTVVGMGLLTSSGTQRPAAAIFCANCAQEITQQLNWGQNWIEMGKQLEQARSIYTEVQGTYTQARTVWEAATRITDLGSAVSALGAVGIQNPLPVNPYVLQSLLNGTGGLQGSLASLGGLVSSTATTNQVYRVQGGNFAQDEMIRRASSLSGAQGVALQLHESAAQRSPLLAQLQARLSTARDPTEREALMVRLQAETAQIQNQQVQAQAAASYQAAQAQVDQLRQEERLQKSIDEALTVLDGRAGAPAQAPATAGVGS</sequence>
<dbReference type="AlphaFoldDB" id="A0A502F9F9"/>
<proteinExistence type="predicted"/>
<dbReference type="InterPro" id="IPR014158">
    <property type="entry name" value="T4SS_VirB5"/>
</dbReference>
<protein>
    <submittedName>
        <fullName evidence="1">Uncharacterized protein</fullName>
    </submittedName>
</protein>
<reference evidence="1 2" key="1">
    <citation type="journal article" date="2019" name="Environ. Microbiol.">
        <title>Species interactions and distinct microbial communities in high Arctic permafrost affected cryosols are associated with the CH4 and CO2 gas fluxes.</title>
        <authorList>
            <person name="Altshuler I."/>
            <person name="Hamel J."/>
            <person name="Turney S."/>
            <person name="Magnuson E."/>
            <person name="Levesque R."/>
            <person name="Greer C."/>
            <person name="Whyte L.G."/>
        </authorList>
    </citation>
    <scope>NUCLEOTIDE SEQUENCE [LARGE SCALE GENOMIC DNA]</scope>
    <source>
        <strain evidence="1 2">S9.3B</strain>
    </source>
</reference>
<keyword evidence="2" id="KW-1185">Reference proteome</keyword>
<dbReference type="EMBL" id="RCZP01000043">
    <property type="protein sequence ID" value="TPG45999.1"/>
    <property type="molecule type" value="Genomic_DNA"/>
</dbReference>
<comment type="caution">
    <text evidence="1">The sequence shown here is derived from an EMBL/GenBank/DDBJ whole genome shotgun (WGS) entry which is preliminary data.</text>
</comment>